<dbReference type="PRINTS" id="PR00463">
    <property type="entry name" value="EP450I"/>
</dbReference>
<evidence type="ECO:0000256" key="6">
    <source>
        <dbReference type="PIRSR" id="PIRSR602401-1"/>
    </source>
</evidence>
<keyword evidence="5 6" id="KW-0408">Iron</keyword>
<reference evidence="8" key="1">
    <citation type="submission" date="2019-07" db="EMBL/GenBank/DDBJ databases">
        <authorList>
            <person name="Palmer J.M."/>
        </authorList>
    </citation>
    <scope>NUCLEOTIDE SEQUENCE</scope>
    <source>
        <strain evidence="8">PC9</strain>
    </source>
</reference>
<comment type="cofactor">
    <cofactor evidence="1 6">
        <name>heme</name>
        <dbReference type="ChEBI" id="CHEBI:30413"/>
    </cofactor>
</comment>
<evidence type="ECO:0000256" key="5">
    <source>
        <dbReference type="ARBA" id="ARBA00023004"/>
    </source>
</evidence>
<comment type="caution">
    <text evidence="8">The sequence shown here is derived from an EMBL/GenBank/DDBJ whole genome shotgun (WGS) entry which is preliminary data.</text>
</comment>
<evidence type="ECO:0000256" key="4">
    <source>
        <dbReference type="ARBA" id="ARBA00023002"/>
    </source>
</evidence>
<dbReference type="GO" id="GO:0016705">
    <property type="term" value="F:oxidoreductase activity, acting on paired donors, with incorporation or reduction of molecular oxygen"/>
    <property type="evidence" value="ECO:0007669"/>
    <property type="project" value="InterPro"/>
</dbReference>
<gene>
    <name evidence="8" type="ORF">PC9H_007936</name>
</gene>
<evidence type="ECO:0000313" key="9">
    <source>
        <dbReference type="Proteomes" id="UP000623687"/>
    </source>
</evidence>
<proteinExistence type="inferred from homology"/>
<dbReference type="Gene3D" id="1.10.630.10">
    <property type="entry name" value="Cytochrome P450"/>
    <property type="match status" value="1"/>
</dbReference>
<dbReference type="OrthoDB" id="1844152at2759"/>
<dbReference type="Pfam" id="PF00067">
    <property type="entry name" value="p450"/>
    <property type="match status" value="1"/>
</dbReference>
<evidence type="ECO:0000256" key="1">
    <source>
        <dbReference type="ARBA" id="ARBA00001971"/>
    </source>
</evidence>
<dbReference type="Proteomes" id="UP000623687">
    <property type="component" value="Unassembled WGS sequence"/>
</dbReference>
<dbReference type="InterPro" id="IPR002401">
    <property type="entry name" value="Cyt_P450_E_grp-I"/>
</dbReference>
<evidence type="ECO:0000256" key="2">
    <source>
        <dbReference type="ARBA" id="ARBA00010617"/>
    </source>
</evidence>
<keyword evidence="6 7" id="KW-0349">Heme</keyword>
<dbReference type="VEuPathDB" id="FungiDB:PC9H_007936"/>
<protein>
    <recommendedName>
        <fullName evidence="10">Cytochrome P450</fullName>
    </recommendedName>
</protein>
<dbReference type="CDD" id="cd11041">
    <property type="entry name" value="CYP503A1-like"/>
    <property type="match status" value="1"/>
</dbReference>
<dbReference type="EMBL" id="JACETU010000005">
    <property type="protein sequence ID" value="KAF7428707.1"/>
    <property type="molecule type" value="Genomic_DNA"/>
</dbReference>
<organism evidence="8 9">
    <name type="scientific">Pleurotus ostreatus</name>
    <name type="common">Oyster mushroom</name>
    <name type="synonym">White-rot fungus</name>
    <dbReference type="NCBI Taxonomy" id="5322"/>
    <lineage>
        <taxon>Eukaryota</taxon>
        <taxon>Fungi</taxon>
        <taxon>Dikarya</taxon>
        <taxon>Basidiomycota</taxon>
        <taxon>Agaricomycotina</taxon>
        <taxon>Agaricomycetes</taxon>
        <taxon>Agaricomycetidae</taxon>
        <taxon>Agaricales</taxon>
        <taxon>Pleurotineae</taxon>
        <taxon>Pleurotaceae</taxon>
        <taxon>Pleurotus</taxon>
    </lineage>
</organism>
<evidence type="ECO:0000256" key="7">
    <source>
        <dbReference type="RuleBase" id="RU000461"/>
    </source>
</evidence>
<keyword evidence="4 7" id="KW-0560">Oxidoreductase</keyword>
<dbReference type="GO" id="GO:0004497">
    <property type="term" value="F:monooxygenase activity"/>
    <property type="evidence" value="ECO:0007669"/>
    <property type="project" value="UniProtKB-KW"/>
</dbReference>
<dbReference type="InterPro" id="IPR017972">
    <property type="entry name" value="Cyt_P450_CS"/>
</dbReference>
<dbReference type="PROSITE" id="PS00086">
    <property type="entry name" value="CYTOCHROME_P450"/>
    <property type="match status" value="1"/>
</dbReference>
<keyword evidence="9" id="KW-1185">Reference proteome</keyword>
<comment type="similarity">
    <text evidence="2 7">Belongs to the cytochrome P450 family.</text>
</comment>
<dbReference type="AlphaFoldDB" id="A0A8H6ZS07"/>
<dbReference type="GO" id="GO:0020037">
    <property type="term" value="F:heme binding"/>
    <property type="evidence" value="ECO:0007669"/>
    <property type="project" value="InterPro"/>
</dbReference>
<feature type="binding site" description="axial binding residue" evidence="6">
    <location>
        <position position="438"/>
    </location>
    <ligand>
        <name>heme</name>
        <dbReference type="ChEBI" id="CHEBI:30413"/>
    </ligand>
    <ligandPart>
        <name>Fe</name>
        <dbReference type="ChEBI" id="CHEBI:18248"/>
    </ligandPart>
</feature>
<dbReference type="RefSeq" id="XP_036631079.1">
    <property type="nucleotide sequence ID" value="XM_036777459.1"/>
</dbReference>
<dbReference type="GeneID" id="59377754"/>
<evidence type="ECO:0000313" key="8">
    <source>
        <dbReference type="EMBL" id="KAF7428707.1"/>
    </source>
</evidence>
<evidence type="ECO:0000256" key="3">
    <source>
        <dbReference type="ARBA" id="ARBA00022723"/>
    </source>
</evidence>
<evidence type="ECO:0008006" key="10">
    <source>
        <dbReference type="Google" id="ProtNLM"/>
    </source>
</evidence>
<dbReference type="InterPro" id="IPR001128">
    <property type="entry name" value="Cyt_P450"/>
</dbReference>
<dbReference type="GO" id="GO:0005506">
    <property type="term" value="F:iron ion binding"/>
    <property type="evidence" value="ECO:0007669"/>
    <property type="project" value="InterPro"/>
</dbReference>
<keyword evidence="3 6" id="KW-0479">Metal-binding</keyword>
<keyword evidence="7" id="KW-0503">Monooxygenase</keyword>
<sequence>MIFALLAGIAISFIIYRLVYDGAPQGIPRVGKPGGIGYLIAALRYTTKSEEVLDEADRMFGGRPYAIPTLGGWIIVLSAEHIETLRTSNDSIFNQPIQVNENLRLDHTMNNMQQKIPFQATVTRNEVTKGIATFIPEILEESTLAMEEIFRPPSGSEYVSLPLFHTMTHMIGRISNHAVMGTELCRNEHFVHAVVNFAETLMIYSQLLNWTPNVPGLRSLVYFILSSIWGGSKQPKAFIKPYLVKRLEERKVSNDHPFNIAEFILDNAPLELASDVDDLAMRILNLNFGSIHTSSIFLSQALFEMAQMSTQDIENMRKEVREVLDQEGGWNKSALNRFWKIDSILREVGRMHGLSFFGMNRLTIASGKLPDGVVIPAGYQVTVNLKNIHRDPQVYSNPHVFDPFRFSKLRETEDSNVKYGFTTVDNFFLAFGAGRHACPGRFFASMELKIIIAIILLNYEFKLPDGEVTRPKNIVFAGGVIPPTKEHLLFKPRS</sequence>
<name>A0A8H6ZS07_PLEOS</name>
<dbReference type="InterPro" id="IPR036396">
    <property type="entry name" value="Cyt_P450_sf"/>
</dbReference>
<dbReference type="SUPFAM" id="SSF48264">
    <property type="entry name" value="Cytochrome P450"/>
    <property type="match status" value="1"/>
</dbReference>
<accession>A0A8H6ZS07</accession>
<dbReference type="PANTHER" id="PTHR46206">
    <property type="entry name" value="CYTOCHROME P450"/>
    <property type="match status" value="1"/>
</dbReference>